<dbReference type="STRING" id="282197.SAMN04488517_10448"/>
<feature type="coiled-coil region" evidence="1">
    <location>
        <begin position="18"/>
        <end position="66"/>
    </location>
</feature>
<dbReference type="Pfam" id="PF04325">
    <property type="entry name" value="DUF465"/>
    <property type="match status" value="1"/>
</dbReference>
<keyword evidence="3" id="KW-1185">Reference proteome</keyword>
<gene>
    <name evidence="2" type="ORF">JAN5088_00945</name>
</gene>
<sequence>MNETPGEMNHEDVLRMRLEVLRQDHRDLDVAIRALEERTNPDLLVIRRLKRQKLHLKDRIARIEDELTPDIIA</sequence>
<proteinExistence type="predicted"/>
<dbReference type="InterPro" id="IPR007420">
    <property type="entry name" value="DUF465"/>
</dbReference>
<dbReference type="Gene3D" id="6.10.280.50">
    <property type="match status" value="1"/>
</dbReference>
<protein>
    <recommendedName>
        <fullName evidence="4">DUF465 domain-containing protein</fullName>
    </recommendedName>
</protein>
<dbReference type="InterPro" id="IPR038444">
    <property type="entry name" value="DUF465_sf"/>
</dbReference>
<keyword evidence="1" id="KW-0175">Coiled coil</keyword>
<name>A0A0M6XNC1_9RHOB</name>
<dbReference type="Proteomes" id="UP000048908">
    <property type="component" value="Unassembled WGS sequence"/>
</dbReference>
<dbReference type="AlphaFoldDB" id="A0A0M6XNC1"/>
<evidence type="ECO:0000313" key="3">
    <source>
        <dbReference type="Proteomes" id="UP000048908"/>
    </source>
</evidence>
<evidence type="ECO:0000256" key="1">
    <source>
        <dbReference type="SAM" id="Coils"/>
    </source>
</evidence>
<accession>A0A0M6XNC1</accession>
<evidence type="ECO:0000313" key="2">
    <source>
        <dbReference type="EMBL" id="CTQ32182.1"/>
    </source>
</evidence>
<dbReference type="EMBL" id="CXPG01000012">
    <property type="protein sequence ID" value="CTQ32182.1"/>
    <property type="molecule type" value="Genomic_DNA"/>
</dbReference>
<evidence type="ECO:0008006" key="4">
    <source>
        <dbReference type="Google" id="ProtNLM"/>
    </source>
</evidence>
<reference evidence="2 3" key="1">
    <citation type="submission" date="2015-07" db="EMBL/GenBank/DDBJ databases">
        <authorList>
            <person name="Noorani M."/>
        </authorList>
    </citation>
    <scope>NUCLEOTIDE SEQUENCE [LARGE SCALE GENOMIC DNA]</scope>
    <source>
        <strain evidence="2 3">CECT 5088</strain>
    </source>
</reference>
<organism evidence="2 3">
    <name type="scientific">Jannaschia rubra</name>
    <dbReference type="NCBI Taxonomy" id="282197"/>
    <lineage>
        <taxon>Bacteria</taxon>
        <taxon>Pseudomonadati</taxon>
        <taxon>Pseudomonadota</taxon>
        <taxon>Alphaproteobacteria</taxon>
        <taxon>Rhodobacterales</taxon>
        <taxon>Roseobacteraceae</taxon>
        <taxon>Jannaschia</taxon>
    </lineage>
</organism>